<protein>
    <recommendedName>
        <fullName evidence="1">Recombinase-like domain-containing protein</fullName>
    </recommendedName>
</protein>
<feature type="domain" description="Recombinase-like" evidence="1">
    <location>
        <begin position="8"/>
        <end position="78"/>
    </location>
</feature>
<gene>
    <name evidence="2" type="ORF">GOOTI_153_00100</name>
</gene>
<sequence>MIARTAQREPYLEVHQNHPEPITPYEAKLAGTLTEIFSGGATTLAEVVEGLNNLGLHAPDGGSWTDENFRAEMRRLGK</sequence>
<dbReference type="OrthoDB" id="6909982at2"/>
<dbReference type="STRING" id="1108044.GOOTI_153_00100"/>
<accession>H5TP92</accession>
<dbReference type="Proteomes" id="UP000005038">
    <property type="component" value="Unassembled WGS sequence"/>
</dbReference>
<evidence type="ECO:0000259" key="1">
    <source>
        <dbReference type="Pfam" id="PF20552"/>
    </source>
</evidence>
<organism evidence="2 3">
    <name type="scientific">Gordonia otitidis (strain DSM 44809 / CCUG 52243 / JCM 12355 / NBRC 100426 / IFM 10032)</name>
    <dbReference type="NCBI Taxonomy" id="1108044"/>
    <lineage>
        <taxon>Bacteria</taxon>
        <taxon>Bacillati</taxon>
        <taxon>Actinomycetota</taxon>
        <taxon>Actinomycetes</taxon>
        <taxon>Mycobacteriales</taxon>
        <taxon>Gordoniaceae</taxon>
        <taxon>Gordonia</taxon>
    </lineage>
</organism>
<evidence type="ECO:0000313" key="3">
    <source>
        <dbReference type="Proteomes" id="UP000005038"/>
    </source>
</evidence>
<dbReference type="InterPro" id="IPR046789">
    <property type="entry name" value="HTH_62"/>
</dbReference>
<comment type="caution">
    <text evidence="2">The sequence shown here is derived from an EMBL/GenBank/DDBJ whole genome shotgun (WGS) entry which is preliminary data.</text>
</comment>
<dbReference type="RefSeq" id="WP_007239523.1">
    <property type="nucleotide sequence ID" value="NZ_BAFB01000153.1"/>
</dbReference>
<evidence type="ECO:0000313" key="2">
    <source>
        <dbReference type="EMBL" id="GAB35300.1"/>
    </source>
</evidence>
<keyword evidence="3" id="KW-1185">Reference proteome</keyword>
<dbReference type="Pfam" id="PF20552">
    <property type="entry name" value="HTH_62"/>
    <property type="match status" value="1"/>
</dbReference>
<dbReference type="EMBL" id="BAFB01000153">
    <property type="protein sequence ID" value="GAB35300.1"/>
    <property type="molecule type" value="Genomic_DNA"/>
</dbReference>
<name>H5TP92_GORO1</name>
<reference evidence="2" key="1">
    <citation type="submission" date="2012-02" db="EMBL/GenBank/DDBJ databases">
        <title>Whole genome shotgun sequence of Gordonia otitidis NBRC 100426.</title>
        <authorList>
            <person name="Yoshida I."/>
            <person name="Hosoyama A."/>
            <person name="Tsuchikane K."/>
            <person name="Katsumata H."/>
            <person name="Yamazaki S."/>
            <person name="Fujita N."/>
        </authorList>
    </citation>
    <scope>NUCLEOTIDE SEQUENCE [LARGE SCALE GENOMIC DNA]</scope>
    <source>
        <strain evidence="2">NBRC 100426</strain>
    </source>
</reference>
<proteinExistence type="predicted"/>
<dbReference type="AlphaFoldDB" id="H5TP92"/>